<evidence type="ECO:0000256" key="1">
    <source>
        <dbReference type="SAM" id="SignalP"/>
    </source>
</evidence>
<proteinExistence type="predicted"/>
<dbReference type="AlphaFoldDB" id="A0A1M7RT36"/>
<dbReference type="Proteomes" id="UP000184097">
    <property type="component" value="Unassembled WGS sequence"/>
</dbReference>
<evidence type="ECO:0000313" key="3">
    <source>
        <dbReference type="Proteomes" id="UP000184097"/>
    </source>
</evidence>
<sequence length="211" mass="24284">MKQHKRNILYFCTLLVVALVLCSRSSNEDGKGIFGNKKEKKSAYDHKSVTYSELTEEDLATIDHVNQNSDMAFELMGEMQDIVDPMEGPFVEFDDGIECEGAYVQTEGKVFRTYIRLKSGSSGHHILGIHCEDKYKDAKELLEKAGFIWECDEYFNSYLNISCFSKGNVIVHLWVTSESPYEKDVLDDDLIQEVDIYIPMYHDETDTRMTE</sequence>
<protein>
    <recommendedName>
        <fullName evidence="4">Lipoprotein</fullName>
    </recommendedName>
</protein>
<accession>A0A1M7RT36</accession>
<evidence type="ECO:0000313" key="2">
    <source>
        <dbReference type="EMBL" id="SHN49455.1"/>
    </source>
</evidence>
<feature type="chain" id="PRO_5039277030" description="Lipoprotein" evidence="1">
    <location>
        <begin position="29"/>
        <end position="211"/>
    </location>
</feature>
<gene>
    <name evidence="2" type="ORF">SAMN02745247_00306</name>
</gene>
<name>A0A1M7RT36_9FIRM</name>
<feature type="signal peptide" evidence="1">
    <location>
        <begin position="1"/>
        <end position="28"/>
    </location>
</feature>
<evidence type="ECO:0008006" key="4">
    <source>
        <dbReference type="Google" id="ProtNLM"/>
    </source>
</evidence>
<dbReference type="EMBL" id="FRDH01000003">
    <property type="protein sequence ID" value="SHN49455.1"/>
    <property type="molecule type" value="Genomic_DNA"/>
</dbReference>
<keyword evidence="1" id="KW-0732">Signal</keyword>
<reference evidence="2 3" key="1">
    <citation type="submission" date="2016-12" db="EMBL/GenBank/DDBJ databases">
        <authorList>
            <person name="Song W.-J."/>
            <person name="Kurnit D.M."/>
        </authorList>
    </citation>
    <scope>NUCLEOTIDE SEQUENCE [LARGE SCALE GENOMIC DNA]</scope>
    <source>
        <strain evidence="2 3">DSM 14810</strain>
    </source>
</reference>
<organism evidence="2 3">
    <name type="scientific">Butyrivibrio hungatei DSM 14810</name>
    <dbReference type="NCBI Taxonomy" id="1121132"/>
    <lineage>
        <taxon>Bacteria</taxon>
        <taxon>Bacillati</taxon>
        <taxon>Bacillota</taxon>
        <taxon>Clostridia</taxon>
        <taxon>Lachnospirales</taxon>
        <taxon>Lachnospiraceae</taxon>
        <taxon>Butyrivibrio</taxon>
    </lineage>
</organism>
<dbReference type="RefSeq" id="WP_072700438.1">
    <property type="nucleotide sequence ID" value="NZ_FRDH01000003.1"/>
</dbReference>